<dbReference type="CDD" id="cd05698">
    <property type="entry name" value="S1_Rrp5_repeat_hs6_sc5"/>
    <property type="match status" value="1"/>
</dbReference>
<dbReference type="CDD" id="cd05697">
    <property type="entry name" value="S1_Rrp5_repeat_hs5"/>
    <property type="match status" value="1"/>
</dbReference>
<evidence type="ECO:0000313" key="19">
    <source>
        <dbReference type="Proteomes" id="UP000515152"/>
    </source>
</evidence>
<dbReference type="InterPro" id="IPR011990">
    <property type="entry name" value="TPR-like_helical_dom_sf"/>
</dbReference>
<evidence type="ECO:0000256" key="14">
    <source>
        <dbReference type="ARBA" id="ARBA00062488"/>
    </source>
</evidence>
<evidence type="ECO:0000256" key="12">
    <source>
        <dbReference type="ARBA" id="ARBA00023242"/>
    </source>
</evidence>
<proteinExistence type="inferred from homology"/>
<keyword evidence="3" id="KW-1017">Isopeptide bond</keyword>
<evidence type="ECO:0000256" key="2">
    <source>
        <dbReference type="ARBA" id="ARBA00008644"/>
    </source>
</evidence>
<feature type="region of interest" description="Disordered" evidence="17">
    <location>
        <begin position="1503"/>
        <end position="1551"/>
    </location>
</feature>
<dbReference type="CDD" id="cd05694">
    <property type="entry name" value="S1_Rrp5_repeat_hs2_sc2"/>
    <property type="match status" value="1"/>
</dbReference>
<comment type="similarity">
    <text evidence="2">Belongs to the crooked-neck family.</text>
</comment>
<dbReference type="InterPro" id="IPR048058">
    <property type="entry name" value="Rrp5_S1_rpt_hs11_sc8"/>
</dbReference>
<dbReference type="CDD" id="cd04461">
    <property type="entry name" value="S1_Rrp5_repeat_hs8_sc7"/>
    <property type="match status" value="1"/>
</dbReference>
<dbReference type="CDD" id="cd05702">
    <property type="entry name" value="S1_Rrp5_repeat_hs11_sc8"/>
    <property type="match status" value="1"/>
</dbReference>
<keyword evidence="9" id="KW-0832">Ubl conjugation</keyword>
<comment type="function">
    <text evidence="13">Essential for the generation of mature 18S rRNA, specifically necessary for cleavages at sites A0, 1 and 2 of the 47S precursor. Directly interacts with U3 snoRNA.</text>
</comment>
<dbReference type="Pfam" id="PF00575">
    <property type="entry name" value="S1"/>
    <property type="match status" value="2"/>
</dbReference>
<dbReference type="GO" id="GO:0005681">
    <property type="term" value="C:spliceosomal complex"/>
    <property type="evidence" value="ECO:0007669"/>
    <property type="project" value="UniProtKB-KW"/>
</dbReference>
<dbReference type="RefSeq" id="XP_012672628.2">
    <property type="nucleotide sequence ID" value="XM_012817174.2"/>
</dbReference>
<evidence type="ECO:0000256" key="6">
    <source>
        <dbReference type="ARBA" id="ARBA00022664"/>
    </source>
</evidence>
<keyword evidence="8" id="KW-0677">Repeat</keyword>
<feature type="region of interest" description="Disordered" evidence="17">
    <location>
        <begin position="1"/>
        <end position="61"/>
    </location>
</feature>
<dbReference type="CDD" id="cd05695">
    <property type="entry name" value="S1_Rrp5_repeat_hs3"/>
    <property type="match status" value="1"/>
</dbReference>
<evidence type="ECO:0000256" key="13">
    <source>
        <dbReference type="ARBA" id="ARBA00059726"/>
    </source>
</evidence>
<dbReference type="GO" id="GO:0003723">
    <property type="term" value="F:RNA binding"/>
    <property type="evidence" value="ECO:0007669"/>
    <property type="project" value="TreeGrafter"/>
</dbReference>
<evidence type="ECO:0000256" key="3">
    <source>
        <dbReference type="ARBA" id="ARBA00022499"/>
    </source>
</evidence>
<keyword evidence="6" id="KW-0507">mRNA processing</keyword>
<evidence type="ECO:0000256" key="8">
    <source>
        <dbReference type="ARBA" id="ARBA00022737"/>
    </source>
</evidence>
<evidence type="ECO:0000256" key="11">
    <source>
        <dbReference type="ARBA" id="ARBA00023187"/>
    </source>
</evidence>
<dbReference type="Pfam" id="PF23233">
    <property type="entry name" value="HAT_Syf1_CNRKL1_N"/>
    <property type="match status" value="1"/>
</dbReference>
<dbReference type="PANTHER" id="PTHR23270">
    <property type="entry name" value="PROGRAMMED CELL DEATH PROTEIN 11 PRE-RRNA PROCESSING PROTEIN RRP5"/>
    <property type="match status" value="1"/>
</dbReference>
<feature type="domain" description="S1 motif" evidence="18">
    <location>
        <begin position="635"/>
        <end position="706"/>
    </location>
</feature>
<dbReference type="GeneID" id="105891036"/>
<dbReference type="Gene3D" id="2.40.50.140">
    <property type="entry name" value="Nucleic acid-binding proteins"/>
    <property type="match status" value="9"/>
</dbReference>
<dbReference type="FunFam" id="1.25.40.10:FF:000065">
    <property type="entry name" value="Programmed cell death 11"/>
    <property type="match status" value="1"/>
</dbReference>
<feature type="domain" description="S1 motif" evidence="18">
    <location>
        <begin position="448"/>
        <end position="517"/>
    </location>
</feature>
<organism evidence="19 20">
    <name type="scientific">Clupea harengus</name>
    <name type="common">Atlantic herring</name>
    <dbReference type="NCBI Taxonomy" id="7950"/>
    <lineage>
        <taxon>Eukaryota</taxon>
        <taxon>Metazoa</taxon>
        <taxon>Chordata</taxon>
        <taxon>Craniata</taxon>
        <taxon>Vertebrata</taxon>
        <taxon>Euteleostomi</taxon>
        <taxon>Actinopterygii</taxon>
        <taxon>Neopterygii</taxon>
        <taxon>Teleostei</taxon>
        <taxon>Clupei</taxon>
        <taxon>Clupeiformes</taxon>
        <taxon>Clupeoidei</taxon>
        <taxon>Clupeidae</taxon>
        <taxon>Clupea</taxon>
    </lineage>
</organism>
<dbReference type="SUPFAM" id="SSF50249">
    <property type="entry name" value="Nucleic acid-binding proteins"/>
    <property type="match status" value="10"/>
</dbReference>
<dbReference type="InterPro" id="IPR013212">
    <property type="entry name" value="Mad3/Bub1_I"/>
</dbReference>
<comment type="subunit">
    <text evidence="14">Interacts with NF-kappa-B p50/NFKB1 and NF-kappa-B p65/RELA.</text>
</comment>
<dbReference type="FunFam" id="2.40.50.140:FF:000148">
    <property type="entry name" value="protein RRP5 homolog isoform X1"/>
    <property type="match status" value="1"/>
</dbReference>
<dbReference type="CTD" id="22984"/>
<evidence type="ECO:0000256" key="7">
    <source>
        <dbReference type="ARBA" id="ARBA00022728"/>
    </source>
</evidence>
<gene>
    <name evidence="20" type="primary">pdcd11</name>
</gene>
<feature type="domain" description="S1 motif" evidence="18">
    <location>
        <begin position="1030"/>
        <end position="1103"/>
    </location>
</feature>
<dbReference type="FunFam" id="2.40.50.140:FF:000155">
    <property type="entry name" value="rRNA biogenesis protein RRP5"/>
    <property type="match status" value="1"/>
</dbReference>
<keyword evidence="4" id="KW-0698">rRNA processing</keyword>
<dbReference type="InterPro" id="IPR055433">
    <property type="entry name" value="HAT_Syf1-like_N"/>
</dbReference>
<feature type="compositionally biased region" description="Basic residues" evidence="17">
    <location>
        <begin position="1433"/>
        <end position="1444"/>
    </location>
</feature>
<dbReference type="GO" id="GO:0008380">
    <property type="term" value="P:RNA splicing"/>
    <property type="evidence" value="ECO:0007669"/>
    <property type="project" value="UniProtKB-KW"/>
</dbReference>
<dbReference type="SMART" id="SM00777">
    <property type="entry name" value="Mad3_BUB1_I"/>
    <property type="match status" value="1"/>
</dbReference>
<dbReference type="FunFam" id="2.40.50.140:FF:000200">
    <property type="entry name" value="Programmed cell death 11"/>
    <property type="match status" value="1"/>
</dbReference>
<keyword evidence="7" id="KW-0747">Spliceosome</keyword>
<keyword evidence="5" id="KW-0597">Phosphoprotein</keyword>
<keyword evidence="12" id="KW-0539">Nucleus</keyword>
<keyword evidence="10" id="KW-0007">Acetylation</keyword>
<dbReference type="OrthoDB" id="412781at2759"/>
<evidence type="ECO:0000256" key="4">
    <source>
        <dbReference type="ARBA" id="ARBA00022552"/>
    </source>
</evidence>
<dbReference type="Gene3D" id="1.25.40.10">
    <property type="entry name" value="Tetratricopeptide repeat domain"/>
    <property type="match status" value="1"/>
</dbReference>
<feature type="domain" description="S1 motif" evidence="18">
    <location>
        <begin position="537"/>
        <end position="606"/>
    </location>
</feature>
<accession>A0A6P3VIU1</accession>
<evidence type="ECO:0000313" key="20">
    <source>
        <dbReference type="RefSeq" id="XP_012672628.2"/>
    </source>
</evidence>
<feature type="domain" description="S1 motif" evidence="18">
    <location>
        <begin position="1316"/>
        <end position="1388"/>
    </location>
</feature>
<evidence type="ECO:0000256" key="17">
    <source>
        <dbReference type="SAM" id="MobiDB-lite"/>
    </source>
</evidence>
<evidence type="ECO:0000256" key="5">
    <source>
        <dbReference type="ARBA" id="ARBA00022553"/>
    </source>
</evidence>
<name>A0A6P3VIU1_CLUHA</name>
<dbReference type="PANTHER" id="PTHR23270:SF10">
    <property type="entry name" value="PROTEIN RRP5 HOMOLOG"/>
    <property type="match status" value="1"/>
</dbReference>
<evidence type="ECO:0000256" key="16">
    <source>
        <dbReference type="ARBA" id="ARBA00080810"/>
    </source>
</evidence>
<dbReference type="GO" id="GO:0006397">
    <property type="term" value="P:mRNA processing"/>
    <property type="evidence" value="ECO:0007669"/>
    <property type="project" value="UniProtKB-KW"/>
</dbReference>
<feature type="region of interest" description="Disordered" evidence="17">
    <location>
        <begin position="1431"/>
        <end position="1485"/>
    </location>
</feature>
<dbReference type="InterPro" id="IPR045209">
    <property type="entry name" value="Rrp5"/>
</dbReference>
<feature type="domain" description="S1 motif" evidence="18">
    <location>
        <begin position="188"/>
        <end position="253"/>
    </location>
</feature>
<feature type="compositionally biased region" description="Basic and acidic residues" evidence="17">
    <location>
        <begin position="1535"/>
        <end position="1551"/>
    </location>
</feature>
<dbReference type="GO" id="GO:0006364">
    <property type="term" value="P:rRNA processing"/>
    <property type="evidence" value="ECO:0007669"/>
    <property type="project" value="UniProtKB-KW"/>
</dbReference>
<dbReference type="SUPFAM" id="SSF48452">
    <property type="entry name" value="TPR-like"/>
    <property type="match status" value="2"/>
</dbReference>
<evidence type="ECO:0000256" key="9">
    <source>
        <dbReference type="ARBA" id="ARBA00022843"/>
    </source>
</evidence>
<feature type="domain" description="S1 motif" evidence="18">
    <location>
        <begin position="360"/>
        <end position="431"/>
    </location>
</feature>
<dbReference type="InterPro" id="IPR057302">
    <property type="entry name" value="Rrp5_S1"/>
</dbReference>
<dbReference type="FunFam" id="2.40.50.140:FF:000103">
    <property type="entry name" value="protein RRP5 homolog"/>
    <property type="match status" value="2"/>
</dbReference>
<feature type="compositionally biased region" description="Basic and acidic residues" evidence="17">
    <location>
        <begin position="1458"/>
        <end position="1468"/>
    </location>
</feature>
<feature type="domain" description="S1 motif" evidence="18">
    <location>
        <begin position="276"/>
        <end position="340"/>
    </location>
</feature>
<dbReference type="CDD" id="cd05693">
    <property type="entry name" value="S1_Rrp5_repeat_hs1_sc1"/>
    <property type="match status" value="1"/>
</dbReference>
<dbReference type="PROSITE" id="PS50126">
    <property type="entry name" value="S1"/>
    <property type="match status" value="12"/>
</dbReference>
<evidence type="ECO:0000256" key="10">
    <source>
        <dbReference type="ARBA" id="ARBA00022990"/>
    </source>
</evidence>
<comment type="subcellular location">
    <subcellularLocation>
        <location evidence="1">Nucleus</location>
        <location evidence="1">Nucleolus</location>
    </subcellularLocation>
</comment>
<dbReference type="InterPro" id="IPR003029">
    <property type="entry name" value="S1_domain"/>
</dbReference>
<feature type="domain" description="S1 motif" evidence="18">
    <location>
        <begin position="728"/>
        <end position="797"/>
    </location>
</feature>
<keyword evidence="11" id="KW-0508">mRNA splicing</keyword>
<dbReference type="SMART" id="SM00386">
    <property type="entry name" value="HAT"/>
    <property type="match status" value="7"/>
</dbReference>
<dbReference type="KEGG" id="char:105891036"/>
<dbReference type="Proteomes" id="UP000515152">
    <property type="component" value="Chromosome 24"/>
</dbReference>
<dbReference type="InterPro" id="IPR003107">
    <property type="entry name" value="HAT"/>
</dbReference>
<evidence type="ECO:0000259" key="18">
    <source>
        <dbReference type="PROSITE" id="PS50126"/>
    </source>
</evidence>
<dbReference type="GO" id="GO:0032040">
    <property type="term" value="C:small-subunit processome"/>
    <property type="evidence" value="ECO:0007669"/>
    <property type="project" value="TreeGrafter"/>
</dbReference>
<feature type="domain" description="S1 motif" evidence="18">
    <location>
        <begin position="84"/>
        <end position="170"/>
    </location>
</feature>
<protein>
    <recommendedName>
        <fullName evidence="15">Protein RRP5 homolog</fullName>
    </recommendedName>
    <alternativeName>
        <fullName evidence="16">Programmed cell death protein 11</fullName>
    </alternativeName>
</protein>
<keyword evidence="19" id="KW-1185">Reference proteome</keyword>
<dbReference type="FunFam" id="2.40.50.140:FF:000175">
    <property type="entry name" value="Programmed cell death 11"/>
    <property type="match status" value="1"/>
</dbReference>
<reference evidence="20" key="1">
    <citation type="submission" date="2025-08" db="UniProtKB">
        <authorList>
            <consortium name="RefSeq"/>
        </authorList>
    </citation>
    <scope>IDENTIFICATION</scope>
</reference>
<dbReference type="InterPro" id="IPR012340">
    <property type="entry name" value="NA-bd_OB-fold"/>
</dbReference>
<sequence>MASAEEDFPRGGTAKTTQVTKPEKSRVEVDNLFETRVPEVKKKRKSTNEDEEQNAKKVKSKEASLKLNAASKVDILHLKDLKVGTLLLGCVKEVNDFEIVVGLPSGLTGYLPVTNISESYNKILSDQLDSGELVEDFVPLPHLFSPGCVIRCVVSSLVESKDGNVSLKVSINPKEVNKALTSGSLKAGMTVSGCVESIEDHGYLIDIGLSETKAFLPKASAKASKQDLKPGQYVDCLLEDVKSEGRLVRLSVDPSAISEAVADTEHGWTLSNLCPGLLVNATVKTVTAHGLILEFLASFSGLVDFMHIDPDKDSYRKGEEVVARVLYVDPSDRKVGLSLRSHLLPPGGAELDCVQSERVGEVLQGCKVAAVHYHSGAILELPDGTKAFGHRNQLKEPNEPFEPSHLQAQPELTCRITDYSPLEQLHLISLRKSTIEAPFFRYSDLKPGQIVQGTILSLQRFGLIVRVTSHIKGLVPRIHLADVAITNPEKKFTVGNKIKCRVLSVDGPARKLYLTRKKGMVDSSLPVFATYADARVGRIAHGFIVCVKEFGCIVRFYGDVKGLVPMRELSTEHVMFPQQHFYSGQVVKAKVLQCDQENEKLLLSFRAVLQGDTEGQEQPVKPIKPVKPVYDFHVGKNVEARVVSKVPEGLNVAILPEEVPGLLPTMHLSDHASNCQLLWDALQEGDIISDAVCLSKTKQNVILTKKPLLKACLEVGAAATEFSGLKLGLELTGWVKNIMAYGVFVEFPHGLYGLAPKAAMSDQFVSSTATVFQMGQTVRAKVTNLDEEKRRFLVCLKASELSSPDGEGQERLTRGLQERKVATEMMTGRDGSDLLQQLTSLVVGSKLNLTVGEAQEDGSCSFSSDDLPTVSILASKHHVSGVELTSGQKVKAVVLHVDPTTPLVHISLLPALLGNRKALESGSKHVAEIQHIEGDFAVVSLGDTAHVTVVPVTAHLNETFGSESERPKPGDTLKGTVVVTEPSSKVLDGLPLVTREAGGVAKWSATAMAAARGQRTVSEGRASLHSFRCGDLVTAVVSSIKPMQVRLTLPGDVTGSAHVTEVLEDPTPGSFPTSSLKVGQQVEARVIGGRDIHSHKFLPISHPGFVYSQPVLSLLPRKLKEDVDPKELEGGAQLEDLTPGQEIVCYASKYLSAIKCLEVAVTPKITGTVEVLAMTNNAKEARRPEKLVKVGQALKARVVSVSSQPKHLYLSLTGTHTLAPGSIVIAAVRKVTPHVGLALKLPFAATGTASLLDLSDSYAPNPLQQYHEDQLVRCCIVEVNKENKYHVSLRPARTHPGKKLPITDAEVLSIGELKESQVLRGYVATVGEKGIFVRLSRTITGRVEFKKATNYYVSDHSLYSKHIPQDTLLTVKILSVNSENSHVELSTLPKDTGAADILPESLHLPLRKRLEKKRKRKISESAAVVVAQAPVEKKKKKSNNKKKPKTETADTDSGVEVYFREEDTESSKKAPANVPESQPSTGPARLQVSAGFSWDASLSSLRPATATAAANHESSGEEEEEEQQVEKKAPKKTRKALEEESKREEAELRRQEVDLMDPAQRPQSAHAFERLLLASPDSSLVWLQYMAFHLQATEIEQARAVAERALKTISFREEQEKLNVWVALMNLENMYGTEESLQKVFERAVQYCEPMPVYLRLADIYAQSNKIKEAENMYKTMVKRFRQESAVWLSYGTYLVRQGQSDAANALLQRALKSLSSKEHVDLITKFARLEFQHGDKERGRSMFDKVLTSYPKRTDLWSVFIDLMIKHGSQQEVRELFDRVIHLSVAVKRIKFFFKRYLEYEKKNGTPETIQAVKQKALEYVENKGTVEAS</sequence>
<evidence type="ECO:0000256" key="15">
    <source>
        <dbReference type="ARBA" id="ARBA00067510"/>
    </source>
</evidence>
<feature type="domain" description="S1 motif" evidence="18">
    <location>
        <begin position="1221"/>
        <end position="1290"/>
    </location>
</feature>
<feature type="domain" description="S1 motif" evidence="18">
    <location>
        <begin position="1135"/>
        <end position="1213"/>
    </location>
</feature>
<dbReference type="InterPro" id="IPR048059">
    <property type="entry name" value="Rrp5_S1_rpt_hs1_sc1"/>
</dbReference>
<evidence type="ECO:0000256" key="1">
    <source>
        <dbReference type="ARBA" id="ARBA00004604"/>
    </source>
</evidence>
<dbReference type="SMART" id="SM00316">
    <property type="entry name" value="S1"/>
    <property type="match status" value="14"/>
</dbReference>
<dbReference type="Pfam" id="PF23459">
    <property type="entry name" value="S1_RRP5"/>
    <property type="match status" value="5"/>
</dbReference>